<keyword evidence="6 8" id="KW-0472">Membrane</keyword>
<dbReference type="PROSITE" id="PS50088">
    <property type="entry name" value="ANK_REPEAT"/>
    <property type="match status" value="2"/>
</dbReference>
<dbReference type="SUPFAM" id="SSF48403">
    <property type="entry name" value="Ankyrin repeat"/>
    <property type="match status" value="1"/>
</dbReference>
<sequence>MEEEPRDRVELLSRRLYDAAIEGNKSSRFNQSPLHVAANFGHLEFAREILRRRPRMAEELDHTQRLSPLHVSSANGHLEIVKALLAVNPNMCLARDQDGRNPVHVAAINGQIHVLGELLGTRPQAAREQTHAGETALHLCVKHSQLEALKFLVHVTDDEELLNSKDSNGNTILHLAVTARQTETVKFLVKDKRMQKNTINTNGLTAMDTCLQRRKDHLDMEIWRSLKRAKALRAKVALRPRNGHRIWLENQRNALMIVASLIATMAFQVGVNPPGGFWQDDSNGHQAGFSVMADKDRGSYHKLLILSTIGLVSSLSVILLLISGLPCRRLFVGILMIAMWIALSATLLTYFASVDFVSNTKIALNTKQPGVVWYVVIISLGVWLLLLVLLHLVHVIRIVVRLIKQMVRLA</sequence>
<dbReference type="GO" id="GO:0005886">
    <property type="term" value="C:plasma membrane"/>
    <property type="evidence" value="ECO:0007669"/>
    <property type="project" value="TreeGrafter"/>
</dbReference>
<dbReference type="Pfam" id="PF13857">
    <property type="entry name" value="Ank_5"/>
    <property type="match status" value="1"/>
</dbReference>
<dbReference type="Pfam" id="PF12796">
    <property type="entry name" value="Ank_2"/>
    <property type="match status" value="2"/>
</dbReference>
<name>A0A9Q1GNY9_9CARY</name>
<dbReference type="EMBL" id="JAKOGI010001952">
    <property type="protein sequence ID" value="KAJ8423478.1"/>
    <property type="molecule type" value="Genomic_DNA"/>
</dbReference>
<feature type="transmembrane region" description="Helical" evidence="8">
    <location>
        <begin position="371"/>
        <end position="400"/>
    </location>
</feature>
<evidence type="ECO:0000313" key="10">
    <source>
        <dbReference type="EMBL" id="KAJ8423478.1"/>
    </source>
</evidence>
<dbReference type="Pfam" id="PF13962">
    <property type="entry name" value="PGG"/>
    <property type="match status" value="1"/>
</dbReference>
<feature type="repeat" description="ANK" evidence="7">
    <location>
        <begin position="168"/>
        <end position="190"/>
    </location>
</feature>
<evidence type="ECO:0000256" key="1">
    <source>
        <dbReference type="ARBA" id="ARBA00004141"/>
    </source>
</evidence>
<feature type="repeat" description="ANK" evidence="7">
    <location>
        <begin position="64"/>
        <end position="96"/>
    </location>
</feature>
<evidence type="ECO:0000256" key="6">
    <source>
        <dbReference type="ARBA" id="ARBA00023136"/>
    </source>
</evidence>
<evidence type="ECO:0000256" key="4">
    <source>
        <dbReference type="ARBA" id="ARBA00022989"/>
    </source>
</evidence>
<dbReference type="InterPro" id="IPR036770">
    <property type="entry name" value="Ankyrin_rpt-contain_sf"/>
</dbReference>
<dbReference type="PROSITE" id="PS50297">
    <property type="entry name" value="ANK_REP_REGION"/>
    <property type="match status" value="2"/>
</dbReference>
<keyword evidence="2 8" id="KW-0812">Transmembrane</keyword>
<dbReference type="InterPro" id="IPR002110">
    <property type="entry name" value="Ankyrin_rpt"/>
</dbReference>
<reference evidence="10" key="1">
    <citation type="submission" date="2022-04" db="EMBL/GenBank/DDBJ databases">
        <title>Carnegiea gigantea Genome sequencing and assembly v2.</title>
        <authorList>
            <person name="Copetti D."/>
            <person name="Sanderson M.J."/>
            <person name="Burquez A."/>
            <person name="Wojciechowski M.F."/>
        </authorList>
    </citation>
    <scope>NUCLEOTIDE SEQUENCE</scope>
    <source>
        <strain evidence="10">SGP5-SGP5p</strain>
        <tissue evidence="10">Aerial part</tissue>
    </source>
</reference>
<proteinExistence type="predicted"/>
<feature type="domain" description="PGG" evidence="9">
    <location>
        <begin position="247"/>
        <end position="354"/>
    </location>
</feature>
<keyword evidence="3" id="KW-0677">Repeat</keyword>
<organism evidence="10 11">
    <name type="scientific">Carnegiea gigantea</name>
    <dbReference type="NCBI Taxonomy" id="171969"/>
    <lineage>
        <taxon>Eukaryota</taxon>
        <taxon>Viridiplantae</taxon>
        <taxon>Streptophyta</taxon>
        <taxon>Embryophyta</taxon>
        <taxon>Tracheophyta</taxon>
        <taxon>Spermatophyta</taxon>
        <taxon>Magnoliopsida</taxon>
        <taxon>eudicotyledons</taxon>
        <taxon>Gunneridae</taxon>
        <taxon>Pentapetalae</taxon>
        <taxon>Caryophyllales</taxon>
        <taxon>Cactineae</taxon>
        <taxon>Cactaceae</taxon>
        <taxon>Cactoideae</taxon>
        <taxon>Echinocereeae</taxon>
        <taxon>Carnegiea</taxon>
    </lineage>
</organism>
<dbReference type="InterPro" id="IPR026961">
    <property type="entry name" value="PGG_dom"/>
</dbReference>
<evidence type="ECO:0000256" key="7">
    <source>
        <dbReference type="PROSITE-ProRule" id="PRU00023"/>
    </source>
</evidence>
<feature type="transmembrane region" description="Helical" evidence="8">
    <location>
        <begin position="330"/>
        <end position="351"/>
    </location>
</feature>
<dbReference type="Gene3D" id="1.25.40.20">
    <property type="entry name" value="Ankyrin repeat-containing domain"/>
    <property type="match status" value="2"/>
</dbReference>
<feature type="transmembrane region" description="Helical" evidence="8">
    <location>
        <begin position="254"/>
        <end position="271"/>
    </location>
</feature>
<comment type="subcellular location">
    <subcellularLocation>
        <location evidence="1">Membrane</location>
        <topology evidence="1">Multi-pass membrane protein</topology>
    </subcellularLocation>
</comment>
<keyword evidence="4 8" id="KW-1133">Transmembrane helix</keyword>
<comment type="caution">
    <text evidence="10">The sequence shown here is derived from an EMBL/GenBank/DDBJ whole genome shotgun (WGS) entry which is preliminary data.</text>
</comment>
<evidence type="ECO:0000313" key="11">
    <source>
        <dbReference type="Proteomes" id="UP001153076"/>
    </source>
</evidence>
<evidence type="ECO:0000256" key="3">
    <source>
        <dbReference type="ARBA" id="ARBA00022737"/>
    </source>
</evidence>
<dbReference type="OrthoDB" id="7729168at2759"/>
<dbReference type="SMART" id="SM00248">
    <property type="entry name" value="ANK"/>
    <property type="match status" value="5"/>
</dbReference>
<keyword evidence="5 7" id="KW-0040">ANK repeat</keyword>
<evidence type="ECO:0000256" key="2">
    <source>
        <dbReference type="ARBA" id="ARBA00022692"/>
    </source>
</evidence>
<dbReference type="Proteomes" id="UP001153076">
    <property type="component" value="Unassembled WGS sequence"/>
</dbReference>
<keyword evidence="11" id="KW-1185">Reference proteome</keyword>
<dbReference type="PANTHER" id="PTHR24186">
    <property type="entry name" value="PROTEIN PHOSPHATASE 1 REGULATORY SUBUNIT"/>
    <property type="match status" value="1"/>
</dbReference>
<dbReference type="PANTHER" id="PTHR24186:SF37">
    <property type="entry name" value="PGG DOMAIN-CONTAINING PROTEIN"/>
    <property type="match status" value="1"/>
</dbReference>
<feature type="transmembrane region" description="Helical" evidence="8">
    <location>
        <begin position="303"/>
        <end position="323"/>
    </location>
</feature>
<dbReference type="AlphaFoldDB" id="A0A9Q1GNY9"/>
<protein>
    <recommendedName>
        <fullName evidence="9">PGG domain-containing protein</fullName>
    </recommendedName>
</protein>
<evidence type="ECO:0000256" key="8">
    <source>
        <dbReference type="SAM" id="Phobius"/>
    </source>
</evidence>
<evidence type="ECO:0000256" key="5">
    <source>
        <dbReference type="ARBA" id="ARBA00023043"/>
    </source>
</evidence>
<accession>A0A9Q1GNY9</accession>
<evidence type="ECO:0000259" key="9">
    <source>
        <dbReference type="Pfam" id="PF13962"/>
    </source>
</evidence>
<gene>
    <name evidence="10" type="ORF">Cgig2_013521</name>
</gene>